<accession>A0ABY0P1C9</accession>
<name>A0ABY0P1C9_9HYPH</name>
<dbReference type="Proteomes" id="UP000199468">
    <property type="component" value="Unassembled WGS sequence"/>
</dbReference>
<sequence length="339" mass="37913">MDIVAVGYPSPLTKWAFLFLEKALRQIVPDLSVLRFDRFDTLADKPSSTENRLILSMFPNPAFAEDYLKTGQRCLVFADDLIEAVRHTQATHRISPYEALRPISAGLVLARPFAQSPLCKIVGRDVRGTPVDILNMFLEHFGLEISNDIVQGISRGIGFEDVSLSAKLREDTRDLAETSDEDRDVIAQVLGGLYRSLGHSTPGEITWPRQCFLLGDRPNSVTPVAIDLTGRARIMFYGPYFHLPRGRWKVRVLVGFSQNIQGMPFSIDVHSRESLGKARIFAKHGGIFDFEFEAKVTTPHEPIEVRIMSEQGAIEGHMGLVGIDFKEWSLLPKDMASAT</sequence>
<dbReference type="EMBL" id="FNBZ01000005">
    <property type="protein sequence ID" value="SDG72750.1"/>
    <property type="molecule type" value="Genomic_DNA"/>
</dbReference>
<evidence type="ECO:0000313" key="2">
    <source>
        <dbReference type="Proteomes" id="UP000199468"/>
    </source>
</evidence>
<protein>
    <submittedName>
        <fullName evidence="1">Uncharacterized protein</fullName>
    </submittedName>
</protein>
<dbReference type="RefSeq" id="WP_091858029.1">
    <property type="nucleotide sequence ID" value="NZ_FNBZ01000005.1"/>
</dbReference>
<proteinExistence type="predicted"/>
<comment type="caution">
    <text evidence="1">The sequence shown here is derived from an EMBL/GenBank/DDBJ whole genome shotgun (WGS) entry which is preliminary data.</text>
</comment>
<gene>
    <name evidence="1" type="ORF">SAMN05421844_10598</name>
</gene>
<organism evidence="1 2">
    <name type="scientific">Bosea robiniae</name>
    <dbReference type="NCBI Taxonomy" id="1036780"/>
    <lineage>
        <taxon>Bacteria</taxon>
        <taxon>Pseudomonadati</taxon>
        <taxon>Pseudomonadota</taxon>
        <taxon>Alphaproteobacteria</taxon>
        <taxon>Hyphomicrobiales</taxon>
        <taxon>Boseaceae</taxon>
        <taxon>Bosea</taxon>
    </lineage>
</organism>
<evidence type="ECO:0000313" key="1">
    <source>
        <dbReference type="EMBL" id="SDG72750.1"/>
    </source>
</evidence>
<keyword evidence="2" id="KW-1185">Reference proteome</keyword>
<reference evidence="1 2" key="1">
    <citation type="submission" date="2016-10" db="EMBL/GenBank/DDBJ databases">
        <authorList>
            <person name="Varghese N."/>
            <person name="Submissions S."/>
        </authorList>
    </citation>
    <scope>NUCLEOTIDE SEQUENCE [LARGE SCALE GENOMIC DNA]</scope>
    <source>
        <strain evidence="1 2">DSM 26672</strain>
    </source>
</reference>